<evidence type="ECO:0000256" key="5">
    <source>
        <dbReference type="ARBA" id="ARBA00010457"/>
    </source>
</evidence>
<comment type="caution">
    <text evidence="12">The sequence shown here is derived from an EMBL/GenBank/DDBJ whole genome shotgun (WGS) entry which is preliminary data.</text>
</comment>
<evidence type="ECO:0000313" key="12">
    <source>
        <dbReference type="EMBL" id="KAF4508900.1"/>
    </source>
</evidence>
<comment type="similarity">
    <text evidence="5">Belongs to the Cu-Zn superoxide dismutase family.</text>
</comment>
<keyword evidence="11" id="KW-0732">Signal</keyword>
<evidence type="ECO:0000256" key="8">
    <source>
        <dbReference type="ARBA" id="ARBA00022525"/>
    </source>
</evidence>
<sequence>MRSAALVSAVFSTALVIVRFTRQAPQITGNPTGVVYEAFLPEEAFSAKETLKGNIKGYIRAESPPDGVGVKFTVNFENLPADGGPFGYHVHAEAVPKDGNCTKALSHLDPFGRGEKPPCDTSALQSCQVGDLSGKHGKATENPFQVQYLDHFVSLKEGDESFLGSRSFVVHFGNSTRITCANFVKKEASASAKYVNAKSGAACVGKP</sequence>
<keyword evidence="7" id="KW-0963">Cytoplasm</keyword>
<keyword evidence="13" id="KW-1185">Reference proteome</keyword>
<comment type="subcellular location">
    <subcellularLocation>
        <location evidence="2">Cell envelope</location>
    </subcellularLocation>
    <subcellularLocation>
        <location evidence="3">Cytoplasm</location>
    </subcellularLocation>
    <subcellularLocation>
        <location evidence="4">Secreted</location>
    </subcellularLocation>
</comment>
<gene>
    <name evidence="12" type="ORF">G6O67_005228</name>
</gene>
<protein>
    <recommendedName>
        <fullName evidence="6">superoxide dismutase</fullName>
        <ecNumber evidence="6">1.15.1.1</ecNumber>
    </recommendedName>
</protein>
<evidence type="ECO:0000256" key="9">
    <source>
        <dbReference type="ARBA" id="ARBA00022862"/>
    </source>
</evidence>
<dbReference type="EC" id="1.15.1.1" evidence="6"/>
<evidence type="ECO:0000256" key="3">
    <source>
        <dbReference type="ARBA" id="ARBA00004496"/>
    </source>
</evidence>
<evidence type="ECO:0000256" key="2">
    <source>
        <dbReference type="ARBA" id="ARBA00004196"/>
    </source>
</evidence>
<dbReference type="GO" id="GO:0005737">
    <property type="term" value="C:cytoplasm"/>
    <property type="evidence" value="ECO:0007669"/>
    <property type="project" value="UniProtKB-SubCell"/>
</dbReference>
<dbReference type="GO" id="GO:0004784">
    <property type="term" value="F:superoxide dismutase activity"/>
    <property type="evidence" value="ECO:0007669"/>
    <property type="project" value="UniProtKB-EC"/>
</dbReference>
<dbReference type="GO" id="GO:0005576">
    <property type="term" value="C:extracellular region"/>
    <property type="evidence" value="ECO:0007669"/>
    <property type="project" value="UniProtKB-SubCell"/>
</dbReference>
<evidence type="ECO:0000256" key="1">
    <source>
        <dbReference type="ARBA" id="ARBA00003917"/>
    </source>
</evidence>
<dbReference type="GO" id="GO:0005507">
    <property type="term" value="F:copper ion binding"/>
    <property type="evidence" value="ECO:0007669"/>
    <property type="project" value="InterPro"/>
</dbReference>
<dbReference type="EMBL" id="JAAVMX010000005">
    <property type="protein sequence ID" value="KAF4508900.1"/>
    <property type="molecule type" value="Genomic_DNA"/>
</dbReference>
<comment type="catalytic activity">
    <reaction evidence="10">
        <text>2 superoxide + 2 H(+) = H2O2 + O2</text>
        <dbReference type="Rhea" id="RHEA:20696"/>
        <dbReference type="ChEBI" id="CHEBI:15378"/>
        <dbReference type="ChEBI" id="CHEBI:15379"/>
        <dbReference type="ChEBI" id="CHEBI:16240"/>
        <dbReference type="ChEBI" id="CHEBI:18421"/>
        <dbReference type="EC" id="1.15.1.1"/>
    </reaction>
</comment>
<dbReference type="FunFam" id="2.60.40.200:FF:000007">
    <property type="entry name" value="Cell surface Cu-only superoxide dismutase 5"/>
    <property type="match status" value="1"/>
</dbReference>
<dbReference type="InterPro" id="IPR024134">
    <property type="entry name" value="SOD_Cu/Zn_/chaperone"/>
</dbReference>
<proteinExistence type="inferred from homology"/>
<organism evidence="12 13">
    <name type="scientific">Ophiocordyceps sinensis</name>
    <dbReference type="NCBI Taxonomy" id="72228"/>
    <lineage>
        <taxon>Eukaryota</taxon>
        <taxon>Fungi</taxon>
        <taxon>Dikarya</taxon>
        <taxon>Ascomycota</taxon>
        <taxon>Pezizomycotina</taxon>
        <taxon>Sordariomycetes</taxon>
        <taxon>Hypocreomycetidae</taxon>
        <taxon>Hypocreales</taxon>
        <taxon>Ophiocordycipitaceae</taxon>
        <taxon>Ophiocordyceps</taxon>
    </lineage>
</organism>
<dbReference type="SUPFAM" id="SSF49329">
    <property type="entry name" value="Cu,Zn superoxide dismutase-like"/>
    <property type="match status" value="1"/>
</dbReference>
<evidence type="ECO:0000256" key="7">
    <source>
        <dbReference type="ARBA" id="ARBA00022490"/>
    </source>
</evidence>
<comment type="function">
    <text evidence="1">Destroys radicals which are normally produced within the cells and which are toxic to biological systems.</text>
</comment>
<accession>A0A8H4PR01</accession>
<dbReference type="Gene3D" id="2.60.40.200">
    <property type="entry name" value="Superoxide dismutase, copper/zinc binding domain"/>
    <property type="match status" value="1"/>
</dbReference>
<dbReference type="OrthoDB" id="159229at2759"/>
<feature type="chain" id="PRO_5034567208" description="superoxide dismutase" evidence="11">
    <location>
        <begin position="24"/>
        <end position="207"/>
    </location>
</feature>
<dbReference type="AlphaFoldDB" id="A0A8H4PR01"/>
<dbReference type="InterPro" id="IPR036423">
    <property type="entry name" value="SOD-like_Cu/Zn_dom_sf"/>
</dbReference>
<keyword evidence="9" id="KW-0049">Antioxidant</keyword>
<evidence type="ECO:0000256" key="11">
    <source>
        <dbReference type="SAM" id="SignalP"/>
    </source>
</evidence>
<keyword evidence="8" id="KW-0964">Secreted</keyword>
<evidence type="ECO:0000256" key="6">
    <source>
        <dbReference type="ARBA" id="ARBA00012682"/>
    </source>
</evidence>
<feature type="signal peptide" evidence="11">
    <location>
        <begin position="1"/>
        <end position="23"/>
    </location>
</feature>
<dbReference type="PANTHER" id="PTHR10003">
    <property type="entry name" value="SUPEROXIDE DISMUTASE CU-ZN -RELATED"/>
    <property type="match status" value="1"/>
</dbReference>
<evidence type="ECO:0000313" key="13">
    <source>
        <dbReference type="Proteomes" id="UP000557566"/>
    </source>
</evidence>
<evidence type="ECO:0000256" key="4">
    <source>
        <dbReference type="ARBA" id="ARBA00004613"/>
    </source>
</evidence>
<reference evidence="12 13" key="1">
    <citation type="journal article" date="2020" name="Genome Biol. Evol.">
        <title>A new high-quality draft genome assembly of the Chinese cordyceps Ophiocordyceps sinensis.</title>
        <authorList>
            <person name="Shu R."/>
            <person name="Zhang J."/>
            <person name="Meng Q."/>
            <person name="Zhang H."/>
            <person name="Zhou G."/>
            <person name="Li M."/>
            <person name="Wu P."/>
            <person name="Zhao Y."/>
            <person name="Chen C."/>
            <person name="Qin Q."/>
        </authorList>
    </citation>
    <scope>NUCLEOTIDE SEQUENCE [LARGE SCALE GENOMIC DNA]</scope>
    <source>
        <strain evidence="12 13">IOZ07</strain>
    </source>
</reference>
<name>A0A8H4PR01_9HYPO</name>
<evidence type="ECO:0000256" key="10">
    <source>
        <dbReference type="ARBA" id="ARBA00049204"/>
    </source>
</evidence>
<dbReference type="Proteomes" id="UP000557566">
    <property type="component" value="Unassembled WGS sequence"/>
</dbReference>